<dbReference type="GO" id="GO:0003746">
    <property type="term" value="F:translation elongation factor activity"/>
    <property type="evidence" value="ECO:0007669"/>
    <property type="project" value="UniProtKB-KW"/>
</dbReference>
<keyword evidence="4" id="KW-0539">Nucleus</keyword>
<dbReference type="GO" id="GO:0031491">
    <property type="term" value="F:nucleosome binding"/>
    <property type="evidence" value="ECO:0007669"/>
    <property type="project" value="TreeGrafter"/>
</dbReference>
<dbReference type="InterPro" id="IPR049540">
    <property type="entry name" value="Spt6-like_S1"/>
</dbReference>
<dbReference type="PANTHER" id="PTHR10145">
    <property type="entry name" value="TRANSCRIPTION ELONGATION FACTOR SPT6"/>
    <property type="match status" value="1"/>
</dbReference>
<dbReference type="InterPro" id="IPR010994">
    <property type="entry name" value="RuvA_2-like"/>
</dbReference>
<dbReference type="CDD" id="cd09928">
    <property type="entry name" value="SH2_Cterm_SPT6_like"/>
    <property type="match status" value="1"/>
</dbReference>
<dbReference type="EMBL" id="CAID01000013">
    <property type="protein sequence ID" value="CAL56368.1"/>
    <property type="molecule type" value="Genomic_DNA"/>
</dbReference>
<evidence type="ECO:0000313" key="8">
    <source>
        <dbReference type="EMBL" id="OUS46151.1"/>
    </source>
</evidence>
<proteinExistence type="inferred from homology"/>
<feature type="compositionally biased region" description="Acidic residues" evidence="5">
    <location>
        <begin position="75"/>
        <end position="84"/>
    </location>
</feature>
<dbReference type="PROSITE" id="PS50126">
    <property type="entry name" value="S1"/>
    <property type="match status" value="1"/>
</dbReference>
<comment type="similarity">
    <text evidence="2">Belongs to the SPT6 family.</text>
</comment>
<dbReference type="OrthoDB" id="995477at2759"/>
<name>Q00XE3_OSTTA</name>
<evidence type="ECO:0000256" key="5">
    <source>
        <dbReference type="SAM" id="MobiDB-lite"/>
    </source>
</evidence>
<accession>A0A454XPS6</accession>
<feature type="compositionally biased region" description="Acidic residues" evidence="5">
    <location>
        <begin position="47"/>
        <end position="62"/>
    </location>
</feature>
<dbReference type="InterPro" id="IPR012337">
    <property type="entry name" value="RNaseH-like_sf"/>
</dbReference>
<dbReference type="STRING" id="70448.Q00XE3"/>
<dbReference type="RefSeq" id="XP_003082511.1">
    <property type="nucleotide sequence ID" value="XM_003082463.1"/>
</dbReference>
<dbReference type="InterPro" id="IPR017072">
    <property type="entry name" value="TF_Spt6"/>
</dbReference>
<keyword evidence="3" id="KW-0804">Transcription</keyword>
<feature type="compositionally biased region" description="Basic residues" evidence="5">
    <location>
        <begin position="91"/>
        <end position="100"/>
    </location>
</feature>
<dbReference type="GeneID" id="9836294"/>
<feature type="compositionally biased region" description="Basic and acidic residues" evidence="5">
    <location>
        <begin position="174"/>
        <end position="192"/>
    </location>
</feature>
<dbReference type="SUPFAM" id="SSF47781">
    <property type="entry name" value="RuvA domain 2-like"/>
    <property type="match status" value="1"/>
</dbReference>
<organism evidence="7 9">
    <name type="scientific">Ostreococcus tauri</name>
    <name type="common">Marine green alga</name>
    <dbReference type="NCBI Taxonomy" id="70448"/>
    <lineage>
        <taxon>Eukaryota</taxon>
        <taxon>Viridiplantae</taxon>
        <taxon>Chlorophyta</taxon>
        <taxon>Mamiellophyceae</taxon>
        <taxon>Mamiellales</taxon>
        <taxon>Bathycoccaceae</taxon>
        <taxon>Ostreococcus</taxon>
    </lineage>
</organism>
<dbReference type="Gene3D" id="1.10.10.2740">
    <property type="entry name" value="Spt6, Death-like domain"/>
    <property type="match status" value="1"/>
</dbReference>
<dbReference type="EMBL" id="KZ155784">
    <property type="protein sequence ID" value="OUS46151.1"/>
    <property type="molecule type" value="Genomic_DNA"/>
</dbReference>
<dbReference type="Pfam" id="PF14633">
    <property type="entry name" value="SH2_2"/>
    <property type="match status" value="1"/>
</dbReference>
<feature type="compositionally biased region" description="Low complexity" evidence="5">
    <location>
        <begin position="133"/>
        <end position="143"/>
    </location>
</feature>
<dbReference type="InParanoid" id="Q00XE3"/>
<dbReference type="InterPro" id="IPR035019">
    <property type="entry name" value="Spt6_SH2_N"/>
</dbReference>
<dbReference type="Pfam" id="PF21710">
    <property type="entry name" value="Spt6_S1"/>
    <property type="match status" value="1"/>
</dbReference>
<dbReference type="CDD" id="cd09918">
    <property type="entry name" value="SH2_Nterm_SPT6_like"/>
    <property type="match status" value="1"/>
</dbReference>
<dbReference type="Gene3D" id="1.10.150.850">
    <property type="entry name" value="Spt6, helix-hairpin-helix domain"/>
    <property type="match status" value="1"/>
</dbReference>
<feature type="compositionally biased region" description="Acidic residues" evidence="5">
    <location>
        <begin position="236"/>
        <end position="257"/>
    </location>
</feature>
<dbReference type="InterPro" id="IPR037027">
    <property type="entry name" value="YqgF/RNaseH-like_dom_sf"/>
</dbReference>
<dbReference type="OMA" id="GYFYLCF"/>
<dbReference type="Gene3D" id="1.10.10.650">
    <property type="entry name" value="RuvA domain 2-like"/>
    <property type="match status" value="1"/>
</dbReference>
<dbReference type="InterPro" id="IPR035420">
    <property type="entry name" value="Spt6_SH2"/>
</dbReference>
<comment type="subcellular location">
    <subcellularLocation>
        <location evidence="1">Nucleus</location>
    </subcellularLocation>
</comment>
<dbReference type="Proteomes" id="UP000009170">
    <property type="component" value="Unassembled WGS sequence"/>
</dbReference>
<dbReference type="Pfam" id="PF22706">
    <property type="entry name" value="Tex_central_region"/>
    <property type="match status" value="1"/>
</dbReference>
<dbReference type="InterPro" id="IPR023323">
    <property type="entry name" value="Tex-like_dom_sf"/>
</dbReference>
<feature type="region of interest" description="Disordered" evidence="5">
    <location>
        <begin position="1"/>
        <end position="209"/>
    </location>
</feature>
<evidence type="ECO:0000313" key="9">
    <source>
        <dbReference type="Proteomes" id="UP000009170"/>
    </source>
</evidence>
<dbReference type="KEGG" id="ota:OT_ostta13g00400"/>
<feature type="compositionally biased region" description="Basic and acidic residues" evidence="5">
    <location>
        <begin position="27"/>
        <end position="46"/>
    </location>
</feature>
<accession>A0A1Y5I9L5</accession>
<dbReference type="Gene3D" id="1.10.3500.10">
    <property type="entry name" value="Tex N-terminal region-like"/>
    <property type="match status" value="1"/>
</dbReference>
<dbReference type="PANTHER" id="PTHR10145:SF6">
    <property type="entry name" value="TRANSCRIPTION ELONGATION FACTOR SPT6"/>
    <property type="match status" value="1"/>
</dbReference>
<reference evidence="7" key="2">
    <citation type="journal article" date="2014" name="BMC Genomics">
        <title>An improved genome of the model marine alga Ostreococcus tauri unfolds by assessing Illumina de novo assemblies.</title>
        <authorList>
            <person name="Blanc-Mathieu R."/>
            <person name="Verhelst B."/>
            <person name="Derelle E."/>
            <person name="Rombauts S."/>
            <person name="Bouget F.Y."/>
            <person name="Carre I."/>
            <person name="Chateau A."/>
            <person name="Eyre-Walker A."/>
            <person name="Grimsley N."/>
            <person name="Moreau H."/>
            <person name="Piegu B."/>
            <person name="Rivals E."/>
            <person name="Schackwitz W."/>
            <person name="Van de Peer Y."/>
            <person name="Piganeau G."/>
        </authorList>
    </citation>
    <scope>NUCLEOTIDE SEQUENCE</scope>
    <source>
        <strain evidence="7">RCC4221</strain>
    </source>
</reference>
<dbReference type="SUPFAM" id="SSF53098">
    <property type="entry name" value="Ribonuclease H-like"/>
    <property type="match status" value="1"/>
</dbReference>
<accession>Q00XE3</accession>
<dbReference type="Gene3D" id="3.30.505.10">
    <property type="entry name" value="SH2 domain"/>
    <property type="match status" value="2"/>
</dbReference>
<evidence type="ECO:0000256" key="4">
    <source>
        <dbReference type="ARBA" id="ARBA00023242"/>
    </source>
</evidence>
<dbReference type="GO" id="GO:0008023">
    <property type="term" value="C:transcription elongation factor complex"/>
    <property type="evidence" value="ECO:0007669"/>
    <property type="project" value="TreeGrafter"/>
</dbReference>
<dbReference type="Proteomes" id="UP000195557">
    <property type="component" value="Unassembled WGS sequence"/>
</dbReference>
<dbReference type="InterPro" id="IPR003029">
    <property type="entry name" value="S1_domain"/>
</dbReference>
<reference evidence="8" key="3">
    <citation type="submission" date="2017-04" db="EMBL/GenBank/DDBJ databases">
        <title>Population genomics of picophytoplankton unveils novel chromosome hypervariability.</title>
        <authorList>
            <consortium name="DOE Joint Genome Institute"/>
            <person name="Blanc-Mathieu R."/>
            <person name="Krasovec M."/>
            <person name="Hebrard M."/>
            <person name="Yau S."/>
            <person name="Desgranges E."/>
            <person name="Martin J."/>
            <person name="Schackwitz W."/>
            <person name="Kuo A."/>
            <person name="Salin G."/>
            <person name="Donnadieu C."/>
            <person name="Desdevises Y."/>
            <person name="Sanchez-Ferandin S."/>
            <person name="Moreau H."/>
            <person name="Rivals E."/>
            <person name="Grigoriev I.V."/>
            <person name="Grimsley N."/>
            <person name="Eyre-Walker A."/>
            <person name="Piganeau G."/>
        </authorList>
    </citation>
    <scope>NUCLEOTIDE SEQUENCE [LARGE SCALE GENOMIC DNA]</scope>
    <source>
        <strain evidence="8">RCC 1115</strain>
    </source>
</reference>
<evidence type="ECO:0000256" key="3">
    <source>
        <dbReference type="ARBA" id="ARBA00023163"/>
    </source>
</evidence>
<dbReference type="GO" id="GO:0042393">
    <property type="term" value="F:histone binding"/>
    <property type="evidence" value="ECO:0007669"/>
    <property type="project" value="TreeGrafter"/>
</dbReference>
<dbReference type="InterPro" id="IPR055179">
    <property type="entry name" value="Tex-like_central_region"/>
</dbReference>
<dbReference type="InterPro" id="IPR023319">
    <property type="entry name" value="Tex-like_HTH_dom_sf"/>
</dbReference>
<dbReference type="InterPro" id="IPR036860">
    <property type="entry name" value="SH2_dom_sf"/>
</dbReference>
<dbReference type="SUPFAM" id="SSF158832">
    <property type="entry name" value="Tex N-terminal region-like"/>
    <property type="match status" value="1"/>
</dbReference>
<dbReference type="Gene3D" id="3.30.420.140">
    <property type="entry name" value="YqgF/RNase H-like domain"/>
    <property type="match status" value="1"/>
</dbReference>
<feature type="compositionally biased region" description="Basic and acidic residues" evidence="5">
    <location>
        <begin position="146"/>
        <end position="159"/>
    </location>
</feature>
<evidence type="ECO:0000256" key="2">
    <source>
        <dbReference type="ARBA" id="ARBA00009253"/>
    </source>
</evidence>
<dbReference type="GO" id="GO:0034728">
    <property type="term" value="P:nucleosome organization"/>
    <property type="evidence" value="ECO:0007669"/>
    <property type="project" value="TreeGrafter"/>
</dbReference>
<keyword evidence="7" id="KW-0648">Protein biosynthesis</keyword>
<feature type="domain" description="S1 motif" evidence="6">
    <location>
        <begin position="1170"/>
        <end position="1231"/>
    </location>
</feature>
<dbReference type="FunCoup" id="Q00XE3">
    <property type="interactions" value="1874"/>
</dbReference>
<sequence>MSDVDEAGTAPASMDDVAVMEGAGTEPTEREARADDGRAEAAKEEETGADEGAEDDSEDEDDGIRRRRRKRTMTLDEEDYELLEDNQVSGFKRKEKKKRLQTAAEREGGAAKPAGTIADLERGLFGDEDDDTAAPAEAGATEAGAEEAKPEAAAKEAERAAFGYSDSEDEMDDFIVRDETDGPRESREERQRRLASGIPGLRRDQLQDAADLFGDTDELHRLFASRARGGGSQEASIEEQEEESDEDEEDEMDDFLERDDATQEDYERARAATAAKKAAKAARKSARKSVGRDDLIYQSFEPSVVKEQMLTASDDAIRTTDLPERHQLKPRPANAPRDWGVEAAWIYDRIMGRDSLQQQPTQAGYTLLYGWLDYESEVAHQQREAAIQAQSNTLPPEEEEEVIKCIAYFLSMTFDENLEMPYIVSQQRDDIMLLLRSSRAEEARPPMTAEGDGYKRVLRRFEILHAVLEWDDRYVRLEVRKARVAGTFAKLASEHGEGELGTIARQCMDLVNDAFLERHVDDAEVKTNLFFTTIDGSKLRRPTRKSQYDNHVKRGIRDLVNMSGPIASTFGEDLKNGISSDLLANLPPEEVAKVYFDQGYANVDEVIQAFVNVAATEIGAEPEVRRWFRDEYWGNAIISTHPTPEGSDVVDPWHPIASVKRLSRMPVYYLTGAQFAQIVEGKRRGLLVVDIGLAKEREQNVLQRMEQAYLSEAQSDLATAWNDVRRRVIRAAYEENLKPSLERETLTQLGLDARDALMNVCADTIWAYMSYAPWRPPNTEEFDMEVRIVAAVSGLPATFVALDTSGELVDFIECHTLGRNIGNGGAQMSNQQDEIQALMDFVVRHRPHMCCVGASGMDSKRVKEALNLVVGRIIEEQPRAIPEEVSEIAVLLVDDGIAKLCETAKEPKAEMPEHQPSILRAVALGRGLLNPAAVVASLVSGGEIASLRMADLQDSVLGKEERVAIVERQLVSVVNQIGVDINMASSHPWMSVLVRYLGGLGPRKATGVISAVRSLEGGVVDSREQLRASMGDVVFRNAAAFLRVTDADLLDSTRCHPEHYDEAKAIVVNALEIEEQLGSLEHYEQERMLAKVFDPKTWELKVAPLILEEYAEFLQSEEGGSKGKCLEVLREIRAEFRYPFEDLRPAWTPLSAEDEFALLTGETVHTLASGKIIQCTVKKIEGPRDGRGARAVCVLDSGVTGYVEKYDLSDDQYFERIEEKVQPGQVITARVKANGVDVYGFTVQLACASQVLHPNETAQWEAHIHCNPDTNPYYIMDKQPGELRQKKAASKKTKKLKFVPRKIDHPNFQNVDHEEAEKKLETADIGDVIIRPSGKTTKNICATFKTYDGVCAHVIIKETKKSGVANLGLGTPLIIEEEEYEDLDEVMARHIEPIVSHVKHMLKHRKFMRGDKHEIDAALQQQLARNPSVRPYALGVVHPPLNKGAPAFCISFIMSSSGRVHHEPIMAIPTGFRYRKMEFPSVDRLLAYFKVNCSKPPPGREVDNGGWN</sequence>
<keyword evidence="9" id="KW-1185">Reference proteome</keyword>
<evidence type="ECO:0000259" key="6">
    <source>
        <dbReference type="PROSITE" id="PS50126"/>
    </source>
</evidence>
<dbReference type="Pfam" id="PF14635">
    <property type="entry name" value="HHH_7"/>
    <property type="match status" value="1"/>
</dbReference>
<dbReference type="InterPro" id="IPR035018">
    <property type="entry name" value="Spt6_SH2_C"/>
</dbReference>
<dbReference type="GO" id="GO:0003676">
    <property type="term" value="F:nucleic acid binding"/>
    <property type="evidence" value="ECO:0007669"/>
    <property type="project" value="InterPro"/>
</dbReference>
<evidence type="ECO:0000256" key="1">
    <source>
        <dbReference type="ARBA" id="ARBA00004123"/>
    </source>
</evidence>
<reference evidence="7 9" key="1">
    <citation type="journal article" date="2006" name="Proc. Natl. Acad. Sci. U.S.A.">
        <title>Genome analysis of the smallest free-living eukaryote Ostreococcus tauri unveils many unique features.</title>
        <authorList>
            <person name="Derelle E."/>
            <person name="Ferraz C."/>
            <person name="Rombauts S."/>
            <person name="Rouze P."/>
            <person name="Worden A.Z."/>
            <person name="Robbens S."/>
            <person name="Partensky F."/>
            <person name="Degroeve S."/>
            <person name="Echeynie S."/>
            <person name="Cooke R."/>
            <person name="Saeys Y."/>
            <person name="Wuyts J."/>
            <person name="Jabbari K."/>
            <person name="Bowler C."/>
            <person name="Panaud O."/>
            <person name="Piegu B."/>
            <person name="Ball S.G."/>
            <person name="Ral J.-P."/>
            <person name="Bouget F.-Y."/>
            <person name="Piganeau G."/>
            <person name="De Baets B."/>
            <person name="Picard A."/>
            <person name="Delseny M."/>
            <person name="Demaille J."/>
            <person name="Van de Peer Y."/>
            <person name="Moreau H."/>
        </authorList>
    </citation>
    <scope>NUCLEOTIDE SEQUENCE [LARGE SCALE GENOMIC DNA]</scope>
    <source>
        <strain evidence="7 9">OTTH0595</strain>
    </source>
</reference>
<gene>
    <name evidence="8" type="ORF">BE221DRAFT_192137</name>
    <name evidence="7" type="ORF">OT_ostta13g00400</name>
</gene>
<dbReference type="GO" id="GO:0140673">
    <property type="term" value="P:transcription elongation-coupled chromatin remodeling"/>
    <property type="evidence" value="ECO:0007669"/>
    <property type="project" value="InterPro"/>
</dbReference>
<dbReference type="InterPro" id="IPR042066">
    <property type="entry name" value="Spt6_death-like"/>
</dbReference>
<dbReference type="SUPFAM" id="SSF55550">
    <property type="entry name" value="SH2 domain"/>
    <property type="match status" value="1"/>
</dbReference>
<dbReference type="InterPro" id="IPR032706">
    <property type="entry name" value="Spt6_HHH"/>
</dbReference>
<evidence type="ECO:0000313" key="7">
    <source>
        <dbReference type="EMBL" id="CAL56368.1"/>
    </source>
</evidence>
<feature type="compositionally biased region" description="Basic and acidic residues" evidence="5">
    <location>
        <begin position="258"/>
        <end position="270"/>
    </location>
</feature>
<protein>
    <submittedName>
        <fullName evidence="8">Glycine-rich protein</fullName>
    </submittedName>
    <submittedName>
        <fullName evidence="7">Transcription elongation factor Spt6</fullName>
    </submittedName>
</protein>
<feature type="region of interest" description="Disordered" evidence="5">
    <location>
        <begin position="223"/>
        <end position="272"/>
    </location>
</feature>
<keyword evidence="7" id="KW-0251">Elongation factor</keyword>